<reference evidence="2 3" key="1">
    <citation type="submission" date="2019-04" db="EMBL/GenBank/DDBJ databases">
        <title>Whole Genome Sequencing of Pectobacterium punjabense SS95.</title>
        <authorList>
            <person name="Sarfraz S."/>
            <person name="Oulghazi S."/>
            <person name="Roques C."/>
            <person name="Vandecasteele C."/>
            <person name="Faure D."/>
        </authorList>
    </citation>
    <scope>NUCLEOTIDE SEQUENCE [LARGE SCALE GENOMIC DNA]</scope>
    <source>
        <strain evidence="2 3">SS95</strain>
    </source>
</reference>
<dbReference type="GeneID" id="90762914"/>
<name>A0ABX6L1B8_9GAMM</name>
<dbReference type="CDD" id="cd16387">
    <property type="entry name" value="ParB_N_Srx"/>
    <property type="match status" value="1"/>
</dbReference>
<sequence length="483" mass="54619">MSRSDFTFQPNVSIDDILLDPQNPRIRAGEDQNDCISRVLRKEEQILRLMNSIALDGLSTMPILLMPNGNGKWVVKDGNRRITSLKLLNNPDLCPLETLRSKIRLISKSNKENIPKHIDCLSSSDSDAIAKEVISRHSGALGGAGQLDWSAYLRTVYLLNTGHPSEYKRAGQYLFWAENNKIPVEDDFPITNISRFFNEDNLKLLGFDISDDQLEPILPEDKLIRMAYKVINDFYSKRKTVNDVYTPEQAKSYLNEVRSSAGVVSDETEMEEESNANRPFSTNSSDNSGNESSSTTGSEDNSDETDNSSSNNSNSNKGEDSNGSEKKSKRVSPPRKPNWDRKKLFWKGASCPVIPSSELKARNIVREIGKINSEDATLAVTMLLRGLVELSVGYHRKNNNMKDLTKLADNMQSSADSMYQANKIDRSQLDLIKAYTNTSRTDVGILNIDTLQKYLHRETHMPNKQTIHTFWDEICFFVKLCWQ</sequence>
<accession>A0ABX6L1B8</accession>
<feature type="region of interest" description="Disordered" evidence="1">
    <location>
        <begin position="261"/>
        <end position="341"/>
    </location>
</feature>
<dbReference type="SUPFAM" id="SSF110849">
    <property type="entry name" value="ParB/Sulfiredoxin"/>
    <property type="match status" value="1"/>
</dbReference>
<organism evidence="2 3">
    <name type="scientific">Pectobacterium punjabense</name>
    <dbReference type="NCBI Taxonomy" id="2108399"/>
    <lineage>
        <taxon>Bacteria</taxon>
        <taxon>Pseudomonadati</taxon>
        <taxon>Pseudomonadota</taxon>
        <taxon>Gammaproteobacteria</taxon>
        <taxon>Enterobacterales</taxon>
        <taxon>Pectobacteriaceae</taxon>
        <taxon>Pectobacterium</taxon>
    </lineage>
</organism>
<evidence type="ECO:0000313" key="3">
    <source>
        <dbReference type="Proteomes" id="UP000502681"/>
    </source>
</evidence>
<evidence type="ECO:0000313" key="2">
    <source>
        <dbReference type="EMBL" id="QJA19896.1"/>
    </source>
</evidence>
<proteinExistence type="predicted"/>
<feature type="compositionally biased region" description="Low complexity" evidence="1">
    <location>
        <begin position="307"/>
        <end position="316"/>
    </location>
</feature>
<keyword evidence="3" id="KW-1185">Reference proteome</keyword>
<feature type="compositionally biased region" description="Basic and acidic residues" evidence="1">
    <location>
        <begin position="317"/>
        <end position="326"/>
    </location>
</feature>
<dbReference type="Proteomes" id="UP000502681">
    <property type="component" value="Chromosome"/>
</dbReference>
<protein>
    <recommendedName>
        <fullName evidence="4">ParB/Sulfiredoxin domain-containing protein</fullName>
    </recommendedName>
</protein>
<feature type="compositionally biased region" description="Low complexity" evidence="1">
    <location>
        <begin position="281"/>
        <end position="299"/>
    </location>
</feature>
<gene>
    <name evidence="2" type="ORF">E2566_08180</name>
</gene>
<evidence type="ECO:0000256" key="1">
    <source>
        <dbReference type="SAM" id="MobiDB-lite"/>
    </source>
</evidence>
<dbReference type="EMBL" id="CP038498">
    <property type="protein sequence ID" value="QJA19896.1"/>
    <property type="molecule type" value="Genomic_DNA"/>
</dbReference>
<evidence type="ECO:0008006" key="4">
    <source>
        <dbReference type="Google" id="ProtNLM"/>
    </source>
</evidence>
<dbReference type="RefSeq" id="WP_107169419.1">
    <property type="nucleotide sequence ID" value="NZ_CP038498.1"/>
</dbReference>
<dbReference type="InterPro" id="IPR036086">
    <property type="entry name" value="ParB/Sulfiredoxin_sf"/>
</dbReference>